<dbReference type="PROSITE" id="PS00118">
    <property type="entry name" value="PA2_HIS"/>
    <property type="match status" value="1"/>
</dbReference>
<keyword evidence="3" id="KW-1185">Reference proteome</keyword>
<sequence length="306" mass="35034">MNLFGQVLTNYEYCHSIHCHGLWLAAQEVTKCNGILFCYESQFTNMDFLSKKSIQLPAIYRIRPGNGSRMCQECIDVGFCKTHYSNGIEIQWNGFMLFYNGDYKTTDVVLDIAGHRVAFNITNASPLDLVNGLGSDSNTRDKIHSTLKSNDFWKNVSNNGVRLEQVIGFEVLEKDVQYWDEQNAEDYRRNNYIKKIKLDQCLESQCSYYTAPTEYDDYSCNCGFPVSQKPKSAVKNDRVNKTTACCNQHHGCIAALANCTGIPALKNYIKIDKNLYNHEKDQPRMNIKCLSDQNDYCQQALCLCDR</sequence>
<name>A0A914KKJ9_MELIC</name>
<keyword evidence="2" id="KW-0964">Secreted</keyword>
<dbReference type="InterPro" id="IPR033113">
    <property type="entry name" value="PLA2_histidine"/>
</dbReference>
<organism evidence="3 4">
    <name type="scientific">Meloidogyne incognita</name>
    <name type="common">Southern root-knot nematode worm</name>
    <name type="synonym">Oxyuris incognita</name>
    <dbReference type="NCBI Taxonomy" id="6306"/>
    <lineage>
        <taxon>Eukaryota</taxon>
        <taxon>Metazoa</taxon>
        <taxon>Ecdysozoa</taxon>
        <taxon>Nematoda</taxon>
        <taxon>Chromadorea</taxon>
        <taxon>Rhabditida</taxon>
        <taxon>Tylenchina</taxon>
        <taxon>Tylenchomorpha</taxon>
        <taxon>Tylenchoidea</taxon>
        <taxon>Meloidogynidae</taxon>
        <taxon>Meloidogyninae</taxon>
        <taxon>Meloidogyne</taxon>
        <taxon>Meloidogyne incognita group</taxon>
    </lineage>
</organism>
<reference evidence="4" key="1">
    <citation type="submission" date="2022-11" db="UniProtKB">
        <authorList>
            <consortium name="WormBaseParasite"/>
        </authorList>
    </citation>
    <scope>IDENTIFICATION</scope>
</reference>
<protein>
    <submittedName>
        <fullName evidence="4">Phospholipase A(2)</fullName>
    </submittedName>
</protein>
<evidence type="ECO:0000313" key="4">
    <source>
        <dbReference type="WBParaSite" id="Minc3s00030g01832"/>
    </source>
</evidence>
<dbReference type="AlphaFoldDB" id="A0A914KKJ9"/>
<dbReference type="InterPro" id="IPR036444">
    <property type="entry name" value="PLipase_A2_dom_sf"/>
</dbReference>
<evidence type="ECO:0000256" key="2">
    <source>
        <dbReference type="ARBA" id="ARBA00022525"/>
    </source>
</evidence>
<dbReference type="WBParaSite" id="Minc3s00030g01832">
    <property type="protein sequence ID" value="Minc3s00030g01832"/>
    <property type="gene ID" value="Minc3s00030g01832"/>
</dbReference>
<evidence type="ECO:0000313" key="3">
    <source>
        <dbReference type="Proteomes" id="UP000887563"/>
    </source>
</evidence>
<dbReference type="Proteomes" id="UP000887563">
    <property type="component" value="Unplaced"/>
</dbReference>
<dbReference type="GO" id="GO:0006644">
    <property type="term" value="P:phospholipid metabolic process"/>
    <property type="evidence" value="ECO:0007669"/>
    <property type="project" value="InterPro"/>
</dbReference>
<comment type="subcellular location">
    <subcellularLocation>
        <location evidence="1">Secreted</location>
    </subcellularLocation>
</comment>
<dbReference type="SUPFAM" id="SSF48619">
    <property type="entry name" value="Phospholipase A2, PLA2"/>
    <property type="match status" value="1"/>
</dbReference>
<accession>A0A914KKJ9</accession>
<dbReference type="GO" id="GO:0004623">
    <property type="term" value="F:phospholipase A2 activity"/>
    <property type="evidence" value="ECO:0007669"/>
    <property type="project" value="InterPro"/>
</dbReference>
<dbReference type="Gene3D" id="1.20.90.10">
    <property type="entry name" value="Phospholipase A2 domain"/>
    <property type="match status" value="1"/>
</dbReference>
<evidence type="ECO:0000256" key="1">
    <source>
        <dbReference type="ARBA" id="ARBA00004613"/>
    </source>
</evidence>
<proteinExistence type="predicted"/>
<dbReference type="GO" id="GO:0050482">
    <property type="term" value="P:arachidonate secretion"/>
    <property type="evidence" value="ECO:0007669"/>
    <property type="project" value="InterPro"/>
</dbReference>
<dbReference type="GO" id="GO:0005576">
    <property type="term" value="C:extracellular region"/>
    <property type="evidence" value="ECO:0007669"/>
    <property type="project" value="UniProtKB-SubCell"/>
</dbReference>